<dbReference type="AlphaFoldDB" id="A0A0F7SPT1"/>
<reference evidence="1" key="1">
    <citation type="submission" date="2014-08" db="EMBL/GenBank/DDBJ databases">
        <authorList>
            <person name="Sharma Rahul"/>
            <person name="Thines Marco"/>
        </authorList>
    </citation>
    <scope>NUCLEOTIDE SEQUENCE</scope>
</reference>
<proteinExistence type="predicted"/>
<dbReference type="EMBL" id="LN483142">
    <property type="protein sequence ID" value="CED83376.1"/>
    <property type="molecule type" value="Genomic_DNA"/>
</dbReference>
<name>A0A0F7SPT1_PHARH</name>
<sequence>MSPRGPDLTFQAVGRVPEESKPRTRYPNEFSTSFTSRTFYDTCSHFEFNLFICLGFSFVYAGNTLQPPFVFWMASSRTNYF</sequence>
<organism evidence="1">
    <name type="scientific">Phaffia rhodozyma</name>
    <name type="common">Yeast</name>
    <name type="synonym">Xanthophyllomyces dendrorhous</name>
    <dbReference type="NCBI Taxonomy" id="264483"/>
    <lineage>
        <taxon>Eukaryota</taxon>
        <taxon>Fungi</taxon>
        <taxon>Dikarya</taxon>
        <taxon>Basidiomycota</taxon>
        <taxon>Agaricomycotina</taxon>
        <taxon>Tremellomycetes</taxon>
        <taxon>Cystofilobasidiales</taxon>
        <taxon>Mrakiaceae</taxon>
        <taxon>Phaffia</taxon>
    </lineage>
</organism>
<protein>
    <submittedName>
        <fullName evidence="1">Uncharacterized protein</fullName>
    </submittedName>
</protein>
<evidence type="ECO:0000313" key="1">
    <source>
        <dbReference type="EMBL" id="CED83376.1"/>
    </source>
</evidence>
<accession>A0A0F7SPT1</accession>